<sequence length="136" mass="15182">MNFDRDLFATNAIHIGDRILAINDVSLRGKGLNEAIKLLQSSGDEITLKISRILNQQQNYTPSVDSAMESWDSSNTDNRLSDNSDATTTKEIIVNDHQHYQIPNSNGNDSDFVLKHQLHSIPVTTNTLSRSIVTFP</sequence>
<reference evidence="6" key="1">
    <citation type="submission" date="2021-02" db="EMBL/GenBank/DDBJ databases">
        <authorList>
            <person name="Nowell W R."/>
        </authorList>
    </citation>
    <scope>NUCLEOTIDE SEQUENCE</scope>
</reference>
<evidence type="ECO:0000313" key="6">
    <source>
        <dbReference type="EMBL" id="CAF5216362.1"/>
    </source>
</evidence>
<dbReference type="GO" id="GO:0005737">
    <property type="term" value="C:cytoplasm"/>
    <property type="evidence" value="ECO:0007669"/>
    <property type="project" value="UniProtKB-SubCell"/>
</dbReference>
<dbReference type="PANTHER" id="PTHR46227">
    <property type="entry name" value="GLUTAMATE RECEPTOR-INTERACTING PROTEIN GRIP"/>
    <property type="match status" value="1"/>
</dbReference>
<evidence type="ECO:0000313" key="7">
    <source>
        <dbReference type="Proteomes" id="UP000676336"/>
    </source>
</evidence>
<keyword evidence="2" id="KW-0963">Cytoplasm</keyword>
<dbReference type="Pfam" id="PF00595">
    <property type="entry name" value="PDZ"/>
    <property type="match status" value="1"/>
</dbReference>
<accession>A0A8S3JG90</accession>
<dbReference type="PANTHER" id="PTHR46227:SF2">
    <property type="entry name" value="FI03335P"/>
    <property type="match status" value="1"/>
</dbReference>
<dbReference type="Proteomes" id="UP000676336">
    <property type="component" value="Unassembled WGS sequence"/>
</dbReference>
<organism evidence="6 7">
    <name type="scientific">Rotaria magnacalcarata</name>
    <dbReference type="NCBI Taxonomy" id="392030"/>
    <lineage>
        <taxon>Eukaryota</taxon>
        <taxon>Metazoa</taxon>
        <taxon>Spiralia</taxon>
        <taxon>Gnathifera</taxon>
        <taxon>Rotifera</taxon>
        <taxon>Eurotatoria</taxon>
        <taxon>Bdelloidea</taxon>
        <taxon>Philodinida</taxon>
        <taxon>Philodinidae</taxon>
        <taxon>Rotaria</taxon>
    </lineage>
</organism>
<feature type="compositionally biased region" description="Polar residues" evidence="4">
    <location>
        <begin position="71"/>
        <end position="86"/>
    </location>
</feature>
<dbReference type="InterPro" id="IPR043545">
    <property type="entry name" value="GRIP1/2"/>
</dbReference>
<dbReference type="PROSITE" id="PS50106">
    <property type="entry name" value="PDZ"/>
    <property type="match status" value="1"/>
</dbReference>
<dbReference type="Gene3D" id="2.30.42.10">
    <property type="match status" value="1"/>
</dbReference>
<dbReference type="InterPro" id="IPR001478">
    <property type="entry name" value="PDZ"/>
</dbReference>
<keyword evidence="3" id="KW-0677">Repeat</keyword>
<feature type="domain" description="PDZ" evidence="5">
    <location>
        <begin position="13"/>
        <end position="54"/>
    </location>
</feature>
<dbReference type="SUPFAM" id="SSF50156">
    <property type="entry name" value="PDZ domain-like"/>
    <property type="match status" value="1"/>
</dbReference>
<evidence type="ECO:0000259" key="5">
    <source>
        <dbReference type="PROSITE" id="PS50106"/>
    </source>
</evidence>
<comment type="subcellular location">
    <subcellularLocation>
        <location evidence="1">Cytoplasm</location>
    </subcellularLocation>
</comment>
<evidence type="ECO:0000256" key="1">
    <source>
        <dbReference type="ARBA" id="ARBA00004496"/>
    </source>
</evidence>
<feature type="non-terminal residue" evidence="6">
    <location>
        <position position="1"/>
    </location>
</feature>
<gene>
    <name evidence="6" type="ORF">SMN809_LOCUS79996</name>
</gene>
<feature type="region of interest" description="Disordered" evidence="4">
    <location>
        <begin position="65"/>
        <end position="86"/>
    </location>
</feature>
<dbReference type="InterPro" id="IPR036034">
    <property type="entry name" value="PDZ_sf"/>
</dbReference>
<evidence type="ECO:0000256" key="3">
    <source>
        <dbReference type="ARBA" id="ARBA00022737"/>
    </source>
</evidence>
<name>A0A8S3JG90_9BILA</name>
<evidence type="ECO:0000256" key="2">
    <source>
        <dbReference type="ARBA" id="ARBA00022490"/>
    </source>
</evidence>
<proteinExistence type="predicted"/>
<evidence type="ECO:0000256" key="4">
    <source>
        <dbReference type="SAM" id="MobiDB-lite"/>
    </source>
</evidence>
<dbReference type="EMBL" id="CAJOBI010344072">
    <property type="protein sequence ID" value="CAF5216362.1"/>
    <property type="molecule type" value="Genomic_DNA"/>
</dbReference>
<comment type="caution">
    <text evidence="6">The sequence shown here is derived from an EMBL/GenBank/DDBJ whole genome shotgun (WGS) entry which is preliminary data.</text>
</comment>
<dbReference type="GO" id="GO:0098887">
    <property type="term" value="P:neurotransmitter receptor transport, endosome to postsynaptic membrane"/>
    <property type="evidence" value="ECO:0007669"/>
    <property type="project" value="TreeGrafter"/>
</dbReference>
<dbReference type="AlphaFoldDB" id="A0A8S3JG90"/>
<protein>
    <recommendedName>
        <fullName evidence="5">PDZ domain-containing protein</fullName>
    </recommendedName>
</protein>